<feature type="chain" id="PRO_5046426576" description="Tetratricopeptide repeat protein" evidence="3">
    <location>
        <begin position="27"/>
        <end position="381"/>
    </location>
</feature>
<keyword evidence="5" id="KW-1185">Reference proteome</keyword>
<keyword evidence="3" id="KW-0732">Signal</keyword>
<keyword evidence="2" id="KW-0472">Membrane</keyword>
<evidence type="ECO:0000256" key="2">
    <source>
        <dbReference type="SAM" id="Phobius"/>
    </source>
</evidence>
<feature type="compositionally biased region" description="Acidic residues" evidence="1">
    <location>
        <begin position="49"/>
        <end position="63"/>
    </location>
</feature>
<feature type="signal peptide" evidence="3">
    <location>
        <begin position="1"/>
        <end position="26"/>
    </location>
</feature>
<feature type="compositionally biased region" description="Low complexity" evidence="1">
    <location>
        <begin position="291"/>
        <end position="302"/>
    </location>
</feature>
<dbReference type="EMBL" id="JAIRAU010000016">
    <property type="protein sequence ID" value="MBZ5710463.1"/>
    <property type="molecule type" value="Genomic_DNA"/>
</dbReference>
<evidence type="ECO:0000256" key="3">
    <source>
        <dbReference type="SAM" id="SignalP"/>
    </source>
</evidence>
<feature type="transmembrane region" description="Helical" evidence="2">
    <location>
        <begin position="325"/>
        <end position="346"/>
    </location>
</feature>
<keyword evidence="2" id="KW-0812">Transmembrane</keyword>
<accession>A0ABS7TQG3</accession>
<comment type="caution">
    <text evidence="4">The sequence shown here is derived from an EMBL/GenBank/DDBJ whole genome shotgun (WGS) entry which is preliminary data.</text>
</comment>
<feature type="compositionally biased region" description="Low complexity" evidence="1">
    <location>
        <begin position="25"/>
        <end position="40"/>
    </location>
</feature>
<proteinExistence type="predicted"/>
<name>A0ABS7TQG3_9BACT</name>
<organism evidence="4 5">
    <name type="scientific">Nannocystis pusilla</name>
    <dbReference type="NCBI Taxonomy" id="889268"/>
    <lineage>
        <taxon>Bacteria</taxon>
        <taxon>Pseudomonadati</taxon>
        <taxon>Myxococcota</taxon>
        <taxon>Polyangia</taxon>
        <taxon>Nannocystales</taxon>
        <taxon>Nannocystaceae</taxon>
        <taxon>Nannocystis</taxon>
    </lineage>
</organism>
<evidence type="ECO:0000313" key="5">
    <source>
        <dbReference type="Proteomes" id="UP001139031"/>
    </source>
</evidence>
<dbReference type="RefSeq" id="WP_224192231.1">
    <property type="nucleotide sequence ID" value="NZ_JAIRAU010000016.1"/>
</dbReference>
<feature type="compositionally biased region" description="Basic and acidic residues" evidence="1">
    <location>
        <begin position="275"/>
        <end position="287"/>
    </location>
</feature>
<reference evidence="4" key="1">
    <citation type="submission" date="2021-08" db="EMBL/GenBank/DDBJ databases">
        <authorList>
            <person name="Stevens D.C."/>
        </authorList>
    </citation>
    <scope>NUCLEOTIDE SEQUENCE</scope>
    <source>
        <strain evidence="4">DSM 53165</strain>
    </source>
</reference>
<keyword evidence="2" id="KW-1133">Transmembrane helix</keyword>
<protein>
    <recommendedName>
        <fullName evidence="6">Tetratricopeptide repeat protein</fullName>
    </recommendedName>
</protein>
<dbReference type="Proteomes" id="UP001139031">
    <property type="component" value="Unassembled WGS sequence"/>
</dbReference>
<evidence type="ECO:0000256" key="1">
    <source>
        <dbReference type="SAM" id="MobiDB-lite"/>
    </source>
</evidence>
<feature type="region of interest" description="Disordered" evidence="1">
    <location>
        <begin position="25"/>
        <end position="92"/>
    </location>
</feature>
<feature type="region of interest" description="Disordered" evidence="1">
    <location>
        <begin position="271"/>
        <end position="309"/>
    </location>
</feature>
<evidence type="ECO:0000313" key="4">
    <source>
        <dbReference type="EMBL" id="MBZ5710463.1"/>
    </source>
</evidence>
<gene>
    <name evidence="4" type="ORF">K7C98_14470</name>
</gene>
<evidence type="ECO:0008006" key="6">
    <source>
        <dbReference type="Google" id="ProtNLM"/>
    </source>
</evidence>
<sequence>MQLPRRPLHGLCVVLAASLIAPPVAAKPAKTKEAAPAGTASTSRPIDPDMPEAGDEGIPDALEEGQVAPGARATSGAGPQRGSGITMSRKPNVGSDTLALQFDAEASAQFDEGDYREAARLWVKALEALSENESNHSVRSAMLLNAVTAYEQLFVETGEVEMLQRGQLIIGDYLRTCKKRYGTACDRYPETADARKRLEELMKRIDEAQPKVKKIAPEIDTAPGGRPFNRAIMQPSAPPWIGAAFAVGTVMAAGGVALTYWARTSPRFDPVDETLPERGRVRFREEGDGTDTGTDPGTDTGTDTGGDSAGVLTQVELRPEVKGDLVTVAGVFVAVAGVGLIVLASVKLAKHRRLNRERASQLSLFPTFNRGGGGIGLSGRF</sequence>